<sequence>MAKDITVIIFSVLLVLILLGVAAVTLIIRKKHMHLWLPHYLKQKFRAKAKFEGPTHVLFCFVDHYEPQWGKNISLEQERARVDRWHSEYPEVAGKHQDADGCHPKHSFFYPEEEYRYEHLAKVADLCARGFGEIEVHLHHEDDTSDNLRKTLEGFTELLHEKHGAFVRSEETGKLQYAFIHGNWTLDNSHPEGKLCGVNDELIVLRETGCFVDYTFPSAPSVTQPATVNAIYYAKDDPNAPKSHNTGKMVKVGGQTWGDLMLINGPLDLNWKARKKGIFPQIENSDIRTSMMPTKDRVDLWVNANIHVEGRPEWRFIKIHTHGTQEADMPTLLGKPFDDMCSYLESKYNDGENYVLHYVSAREMYNMAKAAEAGELGDPNQYRDYLVKAPNYKTLDEHTDAE</sequence>
<keyword evidence="1" id="KW-0472">Membrane</keyword>
<evidence type="ECO:0000313" key="2">
    <source>
        <dbReference type="EMBL" id="MEE1675356.1"/>
    </source>
</evidence>
<keyword evidence="3" id="KW-1185">Reference proteome</keyword>
<evidence type="ECO:0000313" key="3">
    <source>
        <dbReference type="Proteomes" id="UP001310248"/>
    </source>
</evidence>
<protein>
    <submittedName>
        <fullName evidence="2">Uncharacterized protein</fullName>
    </submittedName>
</protein>
<keyword evidence="1" id="KW-1133">Transmembrane helix</keyword>
<name>A0ABU7G7Y8_9ALTE</name>
<gene>
    <name evidence="2" type="ORF">SNR37_000681</name>
</gene>
<dbReference type="EMBL" id="JAYDYW010000012">
    <property type="protein sequence ID" value="MEE1675356.1"/>
    <property type="molecule type" value="Genomic_DNA"/>
</dbReference>
<comment type="caution">
    <text evidence="2">The sequence shown here is derived from an EMBL/GenBank/DDBJ whole genome shotgun (WGS) entry which is preliminary data.</text>
</comment>
<reference evidence="3" key="1">
    <citation type="submission" date="2023-07" db="EMBL/GenBank/DDBJ databases">
        <title>Draft genome sequence of Agarivorans aestuarii strain ZMCS4, a CAZymes producing bacteria isolated from the marine brown algae Clodostephus spongiosus.</title>
        <authorList>
            <person name="Lorente B."/>
            <person name="Cabral C."/>
            <person name="Frias J."/>
            <person name="Faria J."/>
            <person name="Toubarro D."/>
        </authorList>
    </citation>
    <scope>NUCLEOTIDE SEQUENCE [LARGE SCALE GENOMIC DNA]</scope>
    <source>
        <strain evidence="3">ZMCS4</strain>
    </source>
</reference>
<dbReference type="Proteomes" id="UP001310248">
    <property type="component" value="Unassembled WGS sequence"/>
</dbReference>
<keyword evidence="1" id="KW-0812">Transmembrane</keyword>
<evidence type="ECO:0000256" key="1">
    <source>
        <dbReference type="SAM" id="Phobius"/>
    </source>
</evidence>
<reference evidence="2 3" key="2">
    <citation type="submission" date="2023-12" db="EMBL/GenBank/DDBJ databases">
        <authorList>
            <consortium name="Cladostephus spongiosus"/>
            <person name="Lorente B."/>
            <person name="Cabral C."/>
            <person name="Frias J."/>
            <person name="Faria J."/>
            <person name="Toubarro D."/>
        </authorList>
    </citation>
    <scope>NUCLEOTIDE SEQUENCE [LARGE SCALE GENOMIC DNA]</scope>
    <source>
        <strain evidence="2 3">ZMCS4</strain>
    </source>
</reference>
<feature type="transmembrane region" description="Helical" evidence="1">
    <location>
        <begin position="6"/>
        <end position="28"/>
    </location>
</feature>
<organism evidence="2 3">
    <name type="scientific">Agarivorans aestuarii</name>
    <dbReference type="NCBI Taxonomy" id="1563703"/>
    <lineage>
        <taxon>Bacteria</taxon>
        <taxon>Pseudomonadati</taxon>
        <taxon>Pseudomonadota</taxon>
        <taxon>Gammaproteobacteria</taxon>
        <taxon>Alteromonadales</taxon>
        <taxon>Alteromonadaceae</taxon>
        <taxon>Agarivorans</taxon>
    </lineage>
</organism>
<accession>A0ABU7G7Y8</accession>
<dbReference type="RefSeq" id="WP_329776280.1">
    <property type="nucleotide sequence ID" value="NZ_JAYDYW010000012.1"/>
</dbReference>
<proteinExistence type="predicted"/>